<reference evidence="2 3" key="1">
    <citation type="journal article" date="2016" name="Nat. Commun.">
        <title>Thousands of microbial genomes shed light on interconnected biogeochemical processes in an aquifer system.</title>
        <authorList>
            <person name="Anantharaman K."/>
            <person name="Brown C.T."/>
            <person name="Hug L.A."/>
            <person name="Sharon I."/>
            <person name="Castelle C.J."/>
            <person name="Probst A.J."/>
            <person name="Thomas B.C."/>
            <person name="Singh A."/>
            <person name="Wilkins M.J."/>
            <person name="Karaoz U."/>
            <person name="Brodie E.L."/>
            <person name="Williams K.H."/>
            <person name="Hubbard S.S."/>
            <person name="Banfield J.F."/>
        </authorList>
    </citation>
    <scope>NUCLEOTIDE SEQUENCE [LARGE SCALE GENOMIC DNA]</scope>
</reference>
<organism evidence="2 3">
    <name type="scientific">Candidatus Colwellbacteria bacterium RIFCSPHIGHO2_02_FULL_43_15</name>
    <dbReference type="NCBI Taxonomy" id="1797686"/>
    <lineage>
        <taxon>Bacteria</taxon>
        <taxon>Candidatus Colwelliibacteriota</taxon>
    </lineage>
</organism>
<dbReference type="EMBL" id="MHIU01000029">
    <property type="protein sequence ID" value="OGY57582.1"/>
    <property type="molecule type" value="Genomic_DNA"/>
</dbReference>
<dbReference type="AlphaFoldDB" id="A0A1G1YYZ4"/>
<evidence type="ECO:0000256" key="1">
    <source>
        <dbReference type="SAM" id="Phobius"/>
    </source>
</evidence>
<evidence type="ECO:0000313" key="2">
    <source>
        <dbReference type="EMBL" id="OGY57582.1"/>
    </source>
</evidence>
<evidence type="ECO:0000313" key="3">
    <source>
        <dbReference type="Proteomes" id="UP000178651"/>
    </source>
</evidence>
<comment type="caution">
    <text evidence="2">The sequence shown here is derived from an EMBL/GenBank/DDBJ whole genome shotgun (WGS) entry which is preliminary data.</text>
</comment>
<keyword evidence="1" id="KW-0472">Membrane</keyword>
<proteinExistence type="predicted"/>
<feature type="transmembrane region" description="Helical" evidence="1">
    <location>
        <begin position="26"/>
        <end position="44"/>
    </location>
</feature>
<sequence>MFIISSGEISIIFTVYVIILKMSRKIYFAFLTLVVTLPAVFYGAQLVSAHSGGGTSAHGETVDIKVQRIEVTPPGGTMQILLSSPSDGPVTINVGLDDYLYISTRITTTTTDSWTDNINPFAENWPDIGECVDWAVSTAFDGSPNDTFDHATGTKVRNFLSAWDGVVDTQIIANVTCAFGSYSFSDPHKLYDEVTIIVKGKGSPPPPGAPTLTLTANPTSITSGQSTTVSWSSTNTTSCTGSRGGSYPTSGSFVDSPSSTITYGMTCTGSGGSITKSVTVTVGSVANRAPVGYHDTVNNSTCRTTGWAYDPDSSSTSIAVHIYKDGPAGGGGTILDSFPTNVFRSDVNSTYGVSGNHGFDANLSSYIADGISHPIYVYAIDATGGANPLLNNSPRTIQCAAAVGPQPGVDIKGQ</sequence>
<dbReference type="Proteomes" id="UP000178651">
    <property type="component" value="Unassembled WGS sequence"/>
</dbReference>
<keyword evidence="1" id="KW-0812">Transmembrane</keyword>
<gene>
    <name evidence="2" type="ORF">A3D47_01185</name>
</gene>
<name>A0A1G1YYZ4_9BACT</name>
<keyword evidence="1" id="KW-1133">Transmembrane helix</keyword>
<protein>
    <submittedName>
        <fullName evidence="2">Uncharacterized protein</fullName>
    </submittedName>
</protein>
<accession>A0A1G1YYZ4</accession>